<reference evidence="3 4" key="1">
    <citation type="submission" date="2017-05" db="EMBL/GenBank/DDBJ databases">
        <title>PacBio assembly of a Plasmodium knowlesi genome sequence with Hi-C correction and manual annotation of the SICAvar gene family.</title>
        <authorList>
            <person name="Lapp S.A."/>
            <person name="Geraldo J.A."/>
            <person name="Chien J.-T."/>
            <person name="Ay F."/>
            <person name="Pakala S.B."/>
            <person name="Batugedara G."/>
            <person name="Humphrey J.C."/>
            <person name="Debarry J.D."/>
            <person name="Le Roch K.G."/>
            <person name="Galinski M.R."/>
            <person name="Kissinger J.C."/>
        </authorList>
    </citation>
    <scope>NUCLEOTIDE SEQUENCE [LARGE SCALE GENOMIC DNA]</scope>
    <source>
        <strain evidence="4">Malayan Strain Pk1 (A+)</strain>
    </source>
</reference>
<dbReference type="InterPro" id="IPR025605">
    <property type="entry name" value="OST-HTH/LOTUS_dom"/>
</dbReference>
<feature type="region of interest" description="Disordered" evidence="1">
    <location>
        <begin position="86"/>
        <end position="117"/>
    </location>
</feature>
<protein>
    <recommendedName>
        <fullName evidence="2">HTH OST-type domain-containing protein</fullName>
    </recommendedName>
</protein>
<dbReference type="VEuPathDB" id="PlasmoDB:PKA1H_100022700"/>
<feature type="domain" description="HTH OST-type" evidence="2">
    <location>
        <begin position="396"/>
        <end position="445"/>
    </location>
</feature>
<evidence type="ECO:0000259" key="2">
    <source>
        <dbReference type="Pfam" id="PF12872"/>
    </source>
</evidence>
<feature type="domain" description="HTH OST-type" evidence="2">
    <location>
        <begin position="198"/>
        <end position="258"/>
    </location>
</feature>
<dbReference type="Gene3D" id="3.30.420.610">
    <property type="entry name" value="LOTUS domain-like"/>
    <property type="match status" value="1"/>
</dbReference>
<dbReference type="EMBL" id="NETL01000021">
    <property type="protein sequence ID" value="OTN67077.1"/>
    <property type="molecule type" value="Genomic_DNA"/>
</dbReference>
<dbReference type="Pfam" id="PF12872">
    <property type="entry name" value="OST-HTH"/>
    <property type="match status" value="2"/>
</dbReference>
<comment type="caution">
    <text evidence="3">The sequence shown here is derived from an EMBL/GenBank/DDBJ whole genome shotgun (WGS) entry which is preliminary data.</text>
</comment>
<evidence type="ECO:0000313" key="4">
    <source>
        <dbReference type="Proteomes" id="UP000195012"/>
    </source>
</evidence>
<feature type="compositionally biased region" description="Basic and acidic residues" evidence="1">
    <location>
        <begin position="746"/>
        <end position="756"/>
    </location>
</feature>
<organism evidence="3 4">
    <name type="scientific">Plasmodium knowlesi</name>
    <dbReference type="NCBI Taxonomy" id="5850"/>
    <lineage>
        <taxon>Eukaryota</taxon>
        <taxon>Sar</taxon>
        <taxon>Alveolata</taxon>
        <taxon>Apicomplexa</taxon>
        <taxon>Aconoidasida</taxon>
        <taxon>Haemosporida</taxon>
        <taxon>Plasmodiidae</taxon>
        <taxon>Plasmodium</taxon>
        <taxon>Plasmodium (Plasmodium)</taxon>
    </lineage>
</organism>
<name>A0A1Y3DWC8_PLAKN</name>
<dbReference type="InterPro" id="IPR041966">
    <property type="entry name" value="LOTUS-like"/>
</dbReference>
<feature type="region of interest" description="Disordered" evidence="1">
    <location>
        <begin position="314"/>
        <end position="352"/>
    </location>
</feature>
<evidence type="ECO:0000256" key="1">
    <source>
        <dbReference type="SAM" id="MobiDB-lite"/>
    </source>
</evidence>
<accession>A0A1Y3DWC8</accession>
<sequence length="1277" mass="144215">MQENVRTKINDAKSCLMGFLGSTKVASILQEESDKKNLDKSKEDVESADVCSLSENPGEKVQEDSLLANQDSDVLKKRKTGTILSRRSDNCDTSTGESKEEDSVAKSTGGNEDAGDEVCLTDAKEKEDLGKECSTSEKKIKRNNLSDVQYIESLKCEIDETRDGQPIPQYESKLNPVAPEFKPQNSLYVYQQMQQHTTKNLVMLIKSFGYQGIKMEKISGEYCKKYNALLNLRHAGFSNIYNMIRSLDHCLICEEVGGEADKLTDKLTDKSTEKSTDKSTDKLTDKLTDKSTDKLTDKLTDKSTDKLTDKLTDKSTDKLTDKPTDKSMEKCEEPHDKDPTPNEPKQANHDSEKNLIIKYKTPKMNEDKQFFLKIILGTIGECTNYNSQLTEEETPESGSVSLTRLQQEVKKIFGSSFNLKILQTRCGIDKLQAFLEEIQEIQIISLPNDVKIRITPLTYSYKIPDLKSIKSLPSNEFKVSAPSKMGSKKVPISTLFNDQYFRSNSFNGGENNSILSALNSRDRGSFSNVHMGSVLTQNNDFKNKKFNSNGSFLLPTSKSHERIWKGVSSGSIHRSGSSLLHGVFVNNVPDDRDSESVLQMKGSFTQEPCTNLMCKLNRQGTHGNHDNSCIYSSDWVATEGQNYPSKQHTNGGHSLNHNLSEHASRNLSNSQEQHPFIKMLSKTQLHILLYQLIVVLTKRQKMEWDDIVKIKEELLHQNSSKTYGEENLGRCKLEVSGCEEYVNKVEVDADSAKEESNEVQPGEGKGEDQQNNSTTNMSDFVYEIFTTQETAKQSISDKTSSALYSKDPLSSSLEKGPDEEVSKNIIGVFVSSIKSEWNKAYTEQYPLSFYLNHYKAKKLRRLLEEIPNLVIAGCSRSIQVFTLDTAQYIYDNFSSEELSSLKIFSRSKFTPMSASHYFKDATYKDVAEEFARGDCSKMMKVLGLDHLKPPRSTVSKSYEKIMNKSRKSRSFNRVGSYINYRNKIFDHPNGGGSFVSNEEGTFLQGMPFVERGGEETNLEVLRYHLHKLLYNLVIHVCKKQNALYLAYKKNGVILSEYEMNKQMCGPIYYSSDLTYEDFITDRQSLFEKEQVAKTLFLLSHHGIYGIKFIHLTNEWYKLYKCELRPLMRICEYNEIGKMICSMPNVLVVGEGFDTKYIPSMDAEGERNHLDEFSPDSLVKIISNNFPENLPSVFPRRSHPAEALHKQKSGPYESIMEVLFPNITSQKSTDLHKGHSGTVPFLRNNIGGYGKGTSGFLGASGNCSSKGDINISSLFRNL</sequence>
<dbReference type="eggNOG" id="ENOG502SWYH">
    <property type="taxonomic scope" value="Eukaryota"/>
</dbReference>
<feature type="compositionally biased region" description="Basic and acidic residues" evidence="1">
    <location>
        <begin position="32"/>
        <end position="45"/>
    </location>
</feature>
<feature type="region of interest" description="Disordered" evidence="1">
    <location>
        <begin position="32"/>
        <end position="73"/>
    </location>
</feature>
<dbReference type="VEuPathDB" id="PlasmoDB:PKNH_1017600"/>
<feature type="region of interest" description="Disordered" evidence="1">
    <location>
        <begin position="746"/>
        <end position="774"/>
    </location>
</feature>
<gene>
    <name evidence="3" type="ORF">PKNOH_S07455600</name>
</gene>
<evidence type="ECO:0000313" key="3">
    <source>
        <dbReference type="EMBL" id="OTN67077.1"/>
    </source>
</evidence>
<dbReference type="AlphaFoldDB" id="A0A1Y3DWC8"/>
<dbReference type="VEuPathDB" id="PlasmoDB:PKNOH_S07455600"/>
<dbReference type="Proteomes" id="UP000195012">
    <property type="component" value="Unassembled WGS sequence"/>
</dbReference>
<proteinExistence type="predicted"/>
<dbReference type="OrthoDB" id="384400at2759"/>